<dbReference type="SUPFAM" id="SSF46955">
    <property type="entry name" value="Putative DNA-binding domain"/>
    <property type="match status" value="1"/>
</dbReference>
<protein>
    <submittedName>
        <fullName evidence="2">DUF1819 family protein</fullName>
    </submittedName>
</protein>
<accession>A0A9X4RGQ8</accession>
<evidence type="ECO:0000313" key="3">
    <source>
        <dbReference type="Proteomes" id="UP001152872"/>
    </source>
</evidence>
<dbReference type="Proteomes" id="UP001152872">
    <property type="component" value="Unassembled WGS sequence"/>
</dbReference>
<dbReference type="Pfam" id="PF08849">
    <property type="entry name" value="BrxA"/>
    <property type="match status" value="1"/>
</dbReference>
<proteinExistence type="predicted"/>
<evidence type="ECO:0000259" key="1">
    <source>
        <dbReference type="Pfam" id="PF12728"/>
    </source>
</evidence>
<name>A0A9X4RGQ8_9CYAN</name>
<gene>
    <name evidence="2" type="ORF">FEV09_03510</name>
</gene>
<reference evidence="2" key="1">
    <citation type="submission" date="2019-05" db="EMBL/GenBank/DDBJ databases">
        <title>Whole genome sequencing of Pseudanabaena catenata USMAC16.</title>
        <authorList>
            <person name="Khan Z."/>
            <person name="Omar W.M."/>
            <person name="Convey P."/>
            <person name="Merican F."/>
            <person name="Najimudin N."/>
        </authorList>
    </citation>
    <scope>NUCLEOTIDE SEQUENCE</scope>
    <source>
        <strain evidence="2">USMAC16</strain>
    </source>
</reference>
<dbReference type="Gene3D" id="1.10.3540.10">
    <property type="entry name" value="uncharacterized protein from magnetospirillum magneticum domain"/>
    <property type="match status" value="1"/>
</dbReference>
<feature type="domain" description="Helix-turn-helix" evidence="1">
    <location>
        <begin position="5"/>
        <end position="52"/>
    </location>
</feature>
<dbReference type="Pfam" id="PF12728">
    <property type="entry name" value="HTH_17"/>
    <property type="match status" value="1"/>
</dbReference>
<dbReference type="NCBIfam" id="TIGR01764">
    <property type="entry name" value="excise"/>
    <property type="match status" value="1"/>
</dbReference>
<dbReference type="InterPro" id="IPR023137">
    <property type="entry name" value="BrxA_sf"/>
</dbReference>
<dbReference type="InterPro" id="IPR014948">
    <property type="entry name" value="BrxA"/>
</dbReference>
<dbReference type="InterPro" id="IPR009061">
    <property type="entry name" value="DNA-bd_dom_put_sf"/>
</dbReference>
<keyword evidence="3" id="KW-1185">Reference proteome</keyword>
<dbReference type="AlphaFoldDB" id="A0A9X4RGQ8"/>
<sequence length="263" mass="31084">MENFWLSTNDICKKLRIRRNTVYRWISKHGMPAHRIGRFWKFQKDELDLWIELNRPLSLQQGKQTAKKKTYSLSFTAGDLLFRESLVVASLFLDIRDWNLVREKVVANNLLQAKTLSTTKRICGEVCSRLKMLSQNELELLTETTIQEQGYLLWLAICRRYKFVAEFAVEVLRERYLSLKNSLNYEDFNFFFSKKIECHQELAKVSQRTIDKSRQVLFRMMRQAGLLTTENEINVALLSPRLLNELAENSHPDIFVFPYFEVG</sequence>
<organism evidence="2 3">
    <name type="scientific">Pseudanabaena catenata USMAC16</name>
    <dbReference type="NCBI Taxonomy" id="1855837"/>
    <lineage>
        <taxon>Bacteria</taxon>
        <taxon>Bacillati</taxon>
        <taxon>Cyanobacteriota</taxon>
        <taxon>Cyanophyceae</taxon>
        <taxon>Pseudanabaenales</taxon>
        <taxon>Pseudanabaenaceae</taxon>
        <taxon>Pseudanabaena</taxon>
    </lineage>
</organism>
<dbReference type="InterPro" id="IPR010093">
    <property type="entry name" value="SinI_DNA-bd"/>
</dbReference>
<dbReference type="RefSeq" id="WP_009625663.1">
    <property type="nucleotide sequence ID" value="NZ_VBTY01000016.1"/>
</dbReference>
<dbReference type="GO" id="GO:0003677">
    <property type="term" value="F:DNA binding"/>
    <property type="evidence" value="ECO:0007669"/>
    <property type="project" value="InterPro"/>
</dbReference>
<evidence type="ECO:0000313" key="2">
    <source>
        <dbReference type="EMBL" id="MDG3493617.1"/>
    </source>
</evidence>
<dbReference type="InterPro" id="IPR041657">
    <property type="entry name" value="HTH_17"/>
</dbReference>
<dbReference type="EMBL" id="VBTY01000016">
    <property type="protein sequence ID" value="MDG3493617.1"/>
    <property type="molecule type" value="Genomic_DNA"/>
</dbReference>
<comment type="caution">
    <text evidence="2">The sequence shown here is derived from an EMBL/GenBank/DDBJ whole genome shotgun (WGS) entry which is preliminary data.</text>
</comment>